<reference evidence="1 2" key="1">
    <citation type="submission" date="2024-10" db="EMBL/GenBank/DDBJ databases">
        <authorList>
            <person name="Kim D."/>
        </authorList>
    </citation>
    <scope>NUCLEOTIDE SEQUENCE [LARGE SCALE GENOMIC DNA]</scope>
    <source>
        <strain evidence="1">BH-2024</strain>
    </source>
</reference>
<sequence length="169" mass="19064">MPEEPPHVEALLNPSDHLNNTIEQNLFRWLHTPLSGSHPKVLTTRSPKAKHWTTLMQSLKRFFISPSAIPINYLISCTRVPRGVQLFDLHNEHTKKRLTCSLFGGNVLGAHIGCTKAVVVRQPVSINDDHTFHALENDANKMIESLLYINFKESDIGPRLLSELLVSNV</sequence>
<protein>
    <submittedName>
        <fullName evidence="1">Uncharacterized protein</fullName>
    </submittedName>
</protein>
<dbReference type="Proteomes" id="UP001620626">
    <property type="component" value="Unassembled WGS sequence"/>
</dbReference>
<keyword evidence="2" id="KW-1185">Reference proteome</keyword>
<evidence type="ECO:0000313" key="2">
    <source>
        <dbReference type="Proteomes" id="UP001620626"/>
    </source>
</evidence>
<dbReference type="AlphaFoldDB" id="A0ABD2LHL2"/>
<gene>
    <name evidence="1" type="ORF">niasHT_019041</name>
</gene>
<dbReference type="EMBL" id="JBICBT010000409">
    <property type="protein sequence ID" value="KAL3114720.1"/>
    <property type="molecule type" value="Genomic_DNA"/>
</dbReference>
<evidence type="ECO:0000313" key="1">
    <source>
        <dbReference type="EMBL" id="KAL3114720.1"/>
    </source>
</evidence>
<accession>A0ABD2LHL2</accession>
<name>A0ABD2LHL2_9BILA</name>
<comment type="caution">
    <text evidence="1">The sequence shown here is derived from an EMBL/GenBank/DDBJ whole genome shotgun (WGS) entry which is preliminary data.</text>
</comment>
<proteinExistence type="predicted"/>
<organism evidence="1 2">
    <name type="scientific">Heterodera trifolii</name>
    <dbReference type="NCBI Taxonomy" id="157864"/>
    <lineage>
        <taxon>Eukaryota</taxon>
        <taxon>Metazoa</taxon>
        <taxon>Ecdysozoa</taxon>
        <taxon>Nematoda</taxon>
        <taxon>Chromadorea</taxon>
        <taxon>Rhabditida</taxon>
        <taxon>Tylenchina</taxon>
        <taxon>Tylenchomorpha</taxon>
        <taxon>Tylenchoidea</taxon>
        <taxon>Heteroderidae</taxon>
        <taxon>Heteroderinae</taxon>
        <taxon>Heterodera</taxon>
    </lineage>
</organism>